<reference evidence="7" key="1">
    <citation type="submission" date="2022-01" db="EMBL/GenBank/DDBJ databases">
        <authorList>
            <person name="King R."/>
        </authorList>
    </citation>
    <scope>NUCLEOTIDE SEQUENCE</scope>
</reference>
<dbReference type="AlphaFoldDB" id="A0A9N9RK59"/>
<gene>
    <name evidence="7" type="ORF">CHIRRI_LOCUS2626</name>
</gene>
<keyword evidence="3" id="KW-0378">Hydrolase</keyword>
<dbReference type="SMART" id="SM00642">
    <property type="entry name" value="Aamy"/>
    <property type="match status" value="1"/>
</dbReference>
<dbReference type="Proteomes" id="UP001153620">
    <property type="component" value="Chromosome 1"/>
</dbReference>
<dbReference type="GO" id="GO:0016798">
    <property type="term" value="F:hydrolase activity, acting on glycosyl bonds"/>
    <property type="evidence" value="ECO:0007669"/>
    <property type="project" value="UniProtKB-KW"/>
</dbReference>
<dbReference type="GO" id="GO:0005975">
    <property type="term" value="P:carbohydrate metabolic process"/>
    <property type="evidence" value="ECO:0007669"/>
    <property type="project" value="InterPro"/>
</dbReference>
<feature type="domain" description="Glycosyl hydrolase family 13 catalytic" evidence="6">
    <location>
        <begin position="42"/>
        <end position="383"/>
    </location>
</feature>
<dbReference type="SUPFAM" id="SSF51445">
    <property type="entry name" value="(Trans)glycosidases"/>
    <property type="match status" value="1"/>
</dbReference>
<evidence type="ECO:0000256" key="2">
    <source>
        <dbReference type="ARBA" id="ARBA00022729"/>
    </source>
</evidence>
<evidence type="ECO:0000256" key="4">
    <source>
        <dbReference type="ARBA" id="ARBA00023295"/>
    </source>
</evidence>
<keyword evidence="2 5" id="KW-0732">Signal</keyword>
<dbReference type="PANTHER" id="PTHR10357">
    <property type="entry name" value="ALPHA-AMYLASE FAMILY MEMBER"/>
    <property type="match status" value="1"/>
</dbReference>
<dbReference type="InterPro" id="IPR006047">
    <property type="entry name" value="GH13_cat_dom"/>
</dbReference>
<dbReference type="Gene3D" id="3.20.20.80">
    <property type="entry name" value="Glycosidases"/>
    <property type="match status" value="1"/>
</dbReference>
<evidence type="ECO:0000313" key="7">
    <source>
        <dbReference type="EMBL" id="CAG9799663.1"/>
    </source>
</evidence>
<accession>A0A9N9RK59</accession>
<evidence type="ECO:0000256" key="1">
    <source>
        <dbReference type="ARBA" id="ARBA00008061"/>
    </source>
</evidence>
<comment type="similarity">
    <text evidence="1">Belongs to the glycosyl hydrolase 13 family.</text>
</comment>
<dbReference type="EMBL" id="OU895877">
    <property type="protein sequence ID" value="CAG9799663.1"/>
    <property type="molecule type" value="Genomic_DNA"/>
</dbReference>
<keyword evidence="8" id="KW-1185">Reference proteome</keyword>
<feature type="signal peptide" evidence="5">
    <location>
        <begin position="1"/>
        <end position="16"/>
    </location>
</feature>
<proteinExistence type="inferred from homology"/>
<dbReference type="InterPro" id="IPR017853">
    <property type="entry name" value="GH"/>
</dbReference>
<name>A0A9N9RK59_9DIPT</name>
<sequence>MKIVILVLLSLVLVGAHVIDNKKVDKTRDDNGEWWRSGVFYQIYPRSFMDSDDTSEGDLRGIINKLEHLKELGVTGAWLNPIFKSPMKDGGYDIADFTKIHERFGTNEDLEELFAKAKELGLRILLDLVPNHTSDQHEWFQKSVRRETGFENFYVWKNCTVENGTNIITEYPNNWFRIDAINHMFETEGFPDEEYIDEDGDTTHYDNLNHTHTRDLDESYEVIFKWRKLFEDYATENGIEKIFMMTEAYADIDKQIKWYGTEEQPGSHMPFNFALISNLDRYSTAQDFQDAVHAWYSRLPSFGEANWVLGNHDRPRIGYRYGEDRHESLAMMTMLLPGINVVYYGEEILMTDNRDITWEETDDPNACQTNETVFQLYTRDPVRTPFQWDNTTHAGFSNAEKTWLPVHKNYLEVNLKAQKEAEKSTFKFYKHLLSLRKQDIFRYGEFRSMAINSQVFAFVRKYESENPVVVFINLGDRAVLSVRSILRTDEIPPNAIGRILAAVHTSSYDIDDFLNPDQFVLDKHEAIAIQIEEQVLTTTTQTLTTTTSSSASTLAFSFLLTISAIFLILF</sequence>
<evidence type="ECO:0000256" key="3">
    <source>
        <dbReference type="ARBA" id="ARBA00022801"/>
    </source>
</evidence>
<protein>
    <recommendedName>
        <fullName evidence="6">Glycosyl hydrolase family 13 catalytic domain-containing protein</fullName>
    </recommendedName>
</protein>
<feature type="chain" id="PRO_5040513721" description="Glycosyl hydrolase family 13 catalytic domain-containing protein" evidence="5">
    <location>
        <begin position="17"/>
        <end position="570"/>
    </location>
</feature>
<reference evidence="7" key="2">
    <citation type="submission" date="2022-10" db="EMBL/GenBank/DDBJ databases">
        <authorList>
            <consortium name="ENA_rothamsted_submissions"/>
            <consortium name="culmorum"/>
            <person name="King R."/>
        </authorList>
    </citation>
    <scope>NUCLEOTIDE SEQUENCE</scope>
</reference>
<dbReference type="PANTHER" id="PTHR10357:SF179">
    <property type="entry name" value="NEUTRAL AND BASIC AMINO ACID TRANSPORT PROTEIN RBAT"/>
    <property type="match status" value="1"/>
</dbReference>
<evidence type="ECO:0000256" key="5">
    <source>
        <dbReference type="SAM" id="SignalP"/>
    </source>
</evidence>
<keyword evidence="4" id="KW-0326">Glycosidase</keyword>
<dbReference type="OrthoDB" id="1740265at2759"/>
<evidence type="ECO:0000313" key="8">
    <source>
        <dbReference type="Proteomes" id="UP001153620"/>
    </source>
</evidence>
<organism evidence="7 8">
    <name type="scientific">Chironomus riparius</name>
    <dbReference type="NCBI Taxonomy" id="315576"/>
    <lineage>
        <taxon>Eukaryota</taxon>
        <taxon>Metazoa</taxon>
        <taxon>Ecdysozoa</taxon>
        <taxon>Arthropoda</taxon>
        <taxon>Hexapoda</taxon>
        <taxon>Insecta</taxon>
        <taxon>Pterygota</taxon>
        <taxon>Neoptera</taxon>
        <taxon>Endopterygota</taxon>
        <taxon>Diptera</taxon>
        <taxon>Nematocera</taxon>
        <taxon>Chironomoidea</taxon>
        <taxon>Chironomidae</taxon>
        <taxon>Chironominae</taxon>
        <taxon>Chironomus</taxon>
    </lineage>
</organism>
<dbReference type="Pfam" id="PF00128">
    <property type="entry name" value="Alpha-amylase"/>
    <property type="match status" value="2"/>
</dbReference>
<evidence type="ECO:0000259" key="6">
    <source>
        <dbReference type="SMART" id="SM00642"/>
    </source>
</evidence>
<dbReference type="FunFam" id="3.20.20.80:FF:000064">
    <property type="entry name" value="Oligo-1,6-glucosidase"/>
    <property type="match status" value="1"/>
</dbReference>